<protein>
    <submittedName>
        <fullName evidence="2">SprT-like family protein</fullName>
    </submittedName>
</protein>
<dbReference type="OrthoDB" id="350006at2157"/>
<sequence length="189" mass="21467">MASDSTGTPEPDSPEELLAWARTYARTVDIDVDLDAVGWDVSKHARRRAGACRYDHDDGVTIVLSWHSYRAHGWAEVADTVRHELVHAWEFQQFGESGHGPRFERQADAVDAPRHCEPFADPRYVLRCRTDGCSWRARRYRASKTVTEPARYRCGDCGARYVVEHAGSGRTWDDGAGYERVRAELGDDW</sequence>
<evidence type="ECO:0000313" key="3">
    <source>
        <dbReference type="Proteomes" id="UP000199370"/>
    </source>
</evidence>
<dbReference type="STRING" id="996166.SAMN05192554_102262"/>
<dbReference type="Proteomes" id="UP000199370">
    <property type="component" value="Unassembled WGS sequence"/>
</dbReference>
<dbReference type="RefSeq" id="WP_089731481.1">
    <property type="nucleotide sequence ID" value="NZ_FNIA01000002.1"/>
</dbReference>
<dbReference type="AlphaFoldDB" id="A0A1G9TC82"/>
<dbReference type="InterPro" id="IPR006640">
    <property type="entry name" value="SprT-like_domain"/>
</dbReference>
<reference evidence="2 3" key="1">
    <citation type="submission" date="2016-10" db="EMBL/GenBank/DDBJ databases">
        <authorList>
            <person name="de Groot N.N."/>
        </authorList>
    </citation>
    <scope>NUCLEOTIDE SEQUENCE [LARGE SCALE GENOMIC DNA]</scope>
    <source>
        <strain evidence="3">EB21,IBRC-M 10013,KCTC 4048</strain>
    </source>
</reference>
<evidence type="ECO:0000313" key="2">
    <source>
        <dbReference type="EMBL" id="SDM45224.1"/>
    </source>
</evidence>
<feature type="domain" description="SprT-like" evidence="1">
    <location>
        <begin position="21"/>
        <end position="164"/>
    </location>
</feature>
<proteinExistence type="predicted"/>
<keyword evidence="3" id="KW-1185">Reference proteome</keyword>
<accession>A0A1G9TC82</accession>
<dbReference type="GO" id="GO:0006950">
    <property type="term" value="P:response to stress"/>
    <property type="evidence" value="ECO:0007669"/>
    <property type="project" value="UniProtKB-ARBA"/>
</dbReference>
<dbReference type="EMBL" id="FNIA01000002">
    <property type="protein sequence ID" value="SDM45224.1"/>
    <property type="molecule type" value="Genomic_DNA"/>
</dbReference>
<dbReference type="SMART" id="SM00731">
    <property type="entry name" value="SprT"/>
    <property type="match status" value="1"/>
</dbReference>
<organism evidence="2 3">
    <name type="scientific">Haloarchaeobius iranensis</name>
    <dbReference type="NCBI Taxonomy" id="996166"/>
    <lineage>
        <taxon>Archaea</taxon>
        <taxon>Methanobacteriati</taxon>
        <taxon>Methanobacteriota</taxon>
        <taxon>Stenosarchaea group</taxon>
        <taxon>Halobacteria</taxon>
        <taxon>Halobacteriales</taxon>
        <taxon>Halorubellaceae</taxon>
        <taxon>Haloarchaeobius</taxon>
    </lineage>
</organism>
<name>A0A1G9TC82_9EURY</name>
<evidence type="ECO:0000259" key="1">
    <source>
        <dbReference type="SMART" id="SM00731"/>
    </source>
</evidence>
<dbReference type="Pfam" id="PF10263">
    <property type="entry name" value="SprT-like"/>
    <property type="match status" value="1"/>
</dbReference>
<gene>
    <name evidence="2" type="ORF">SAMN05192554_102262</name>
</gene>